<keyword evidence="1" id="KW-0863">Zinc-finger</keyword>
<comment type="caution">
    <text evidence="4">The sequence shown here is derived from an EMBL/GenBank/DDBJ whole genome shotgun (WGS) entry which is preliminary data.</text>
</comment>
<dbReference type="SUPFAM" id="SSF57850">
    <property type="entry name" value="RING/U-box"/>
    <property type="match status" value="1"/>
</dbReference>
<dbReference type="SMART" id="SM00184">
    <property type="entry name" value="RING"/>
    <property type="match status" value="1"/>
</dbReference>
<proteinExistence type="predicted"/>
<evidence type="ECO:0000256" key="2">
    <source>
        <dbReference type="SAM" id="MobiDB-lite"/>
    </source>
</evidence>
<sequence>MSVSMMPLAAALQPTRSSSSKRSSLSGIPSSSHSYVAPVSARHLEQMSIEIEASLKHVNDVRYVIRVHHKQSQMRWSLSRSFDEYRAFQTRVLDLLRQGHFCHAECPWIYSFVASYFPKSSMFRSASSRTVTKRREALEKCLQKLQSFVLTRENHSCSVAANVATELLNFVCGSLVDTAEFELCEKAHRDSASSILSSTDDESDIDAKCPLCDLGFTEESGPCCSYTTTLKCGHEFHEECILSKLNESMHCPVCGHSELE</sequence>
<organism evidence="4 5">
    <name type="scientific">Pythium oligandrum</name>
    <name type="common">Mycoparasitic fungus</name>
    <dbReference type="NCBI Taxonomy" id="41045"/>
    <lineage>
        <taxon>Eukaryota</taxon>
        <taxon>Sar</taxon>
        <taxon>Stramenopiles</taxon>
        <taxon>Oomycota</taxon>
        <taxon>Peronosporomycetes</taxon>
        <taxon>Pythiales</taxon>
        <taxon>Pythiaceae</taxon>
        <taxon>Pythium</taxon>
    </lineage>
</organism>
<dbReference type="OrthoDB" id="8062037at2759"/>
<dbReference type="Gene3D" id="3.30.1520.10">
    <property type="entry name" value="Phox-like domain"/>
    <property type="match status" value="1"/>
</dbReference>
<feature type="domain" description="RING-type" evidence="3">
    <location>
        <begin position="209"/>
        <end position="254"/>
    </location>
</feature>
<keyword evidence="1" id="KW-0479">Metal-binding</keyword>
<dbReference type="EMBL" id="SPLM01000112">
    <property type="protein sequence ID" value="TMW58101.1"/>
    <property type="molecule type" value="Genomic_DNA"/>
</dbReference>
<evidence type="ECO:0000259" key="3">
    <source>
        <dbReference type="PROSITE" id="PS50089"/>
    </source>
</evidence>
<gene>
    <name evidence="4" type="ORF">Poli38472_011689</name>
</gene>
<dbReference type="Gene3D" id="3.30.40.10">
    <property type="entry name" value="Zinc/RING finger domain, C3HC4 (zinc finger)"/>
    <property type="match status" value="1"/>
</dbReference>
<reference evidence="4" key="1">
    <citation type="submission" date="2019-03" db="EMBL/GenBank/DDBJ databases">
        <title>Long read genome sequence of the mycoparasitic Pythium oligandrum ATCC 38472 isolated from sugarbeet rhizosphere.</title>
        <authorList>
            <person name="Gaulin E."/>
        </authorList>
    </citation>
    <scope>NUCLEOTIDE SEQUENCE</scope>
    <source>
        <strain evidence="4">ATCC 38472_TT</strain>
    </source>
</reference>
<evidence type="ECO:0000313" key="4">
    <source>
        <dbReference type="EMBL" id="TMW58101.1"/>
    </source>
</evidence>
<protein>
    <recommendedName>
        <fullName evidence="3">RING-type domain-containing protein</fullName>
    </recommendedName>
</protein>
<evidence type="ECO:0000256" key="1">
    <source>
        <dbReference type="PROSITE-ProRule" id="PRU00175"/>
    </source>
</evidence>
<keyword evidence="1" id="KW-0862">Zinc</keyword>
<dbReference type="Proteomes" id="UP000794436">
    <property type="component" value="Unassembled WGS sequence"/>
</dbReference>
<dbReference type="InterPro" id="IPR001841">
    <property type="entry name" value="Znf_RING"/>
</dbReference>
<dbReference type="SUPFAM" id="SSF64268">
    <property type="entry name" value="PX domain"/>
    <property type="match status" value="1"/>
</dbReference>
<name>A0A8K1C7J7_PYTOL</name>
<dbReference type="GO" id="GO:0035091">
    <property type="term" value="F:phosphatidylinositol binding"/>
    <property type="evidence" value="ECO:0007669"/>
    <property type="project" value="InterPro"/>
</dbReference>
<dbReference type="InterPro" id="IPR036871">
    <property type="entry name" value="PX_dom_sf"/>
</dbReference>
<keyword evidence="5" id="KW-1185">Reference proteome</keyword>
<dbReference type="AlphaFoldDB" id="A0A8K1C7J7"/>
<feature type="region of interest" description="Disordered" evidence="2">
    <location>
        <begin position="12"/>
        <end position="33"/>
    </location>
</feature>
<dbReference type="PROSITE" id="PS50089">
    <property type="entry name" value="ZF_RING_2"/>
    <property type="match status" value="1"/>
</dbReference>
<dbReference type="GO" id="GO:0008270">
    <property type="term" value="F:zinc ion binding"/>
    <property type="evidence" value="ECO:0007669"/>
    <property type="project" value="UniProtKB-KW"/>
</dbReference>
<dbReference type="CDD" id="cd06093">
    <property type="entry name" value="PX_domain"/>
    <property type="match status" value="1"/>
</dbReference>
<feature type="compositionally biased region" description="Low complexity" evidence="2">
    <location>
        <begin position="17"/>
        <end position="33"/>
    </location>
</feature>
<dbReference type="InterPro" id="IPR013083">
    <property type="entry name" value="Znf_RING/FYVE/PHD"/>
</dbReference>
<accession>A0A8K1C7J7</accession>
<evidence type="ECO:0000313" key="5">
    <source>
        <dbReference type="Proteomes" id="UP000794436"/>
    </source>
</evidence>